<keyword evidence="1" id="KW-0472">Membrane</keyword>
<dbReference type="PATRIC" id="fig|1114972.6.peg.1269"/>
<dbReference type="GO" id="GO:0005886">
    <property type="term" value="C:plasma membrane"/>
    <property type="evidence" value="ECO:0007669"/>
    <property type="project" value="TreeGrafter"/>
</dbReference>
<dbReference type="PANTHER" id="PTHR48090:SF8">
    <property type="entry name" value="GLYCOSYLTRANSFERASE CSBB-RELATED"/>
    <property type="match status" value="1"/>
</dbReference>
<dbReference type="InterPro" id="IPR029044">
    <property type="entry name" value="Nucleotide-diphossugar_trans"/>
</dbReference>
<keyword evidence="1" id="KW-1133">Transmembrane helix</keyword>
<dbReference type="OrthoDB" id="9807778at2"/>
<evidence type="ECO:0000313" key="3">
    <source>
        <dbReference type="EMBL" id="KRL56956.1"/>
    </source>
</evidence>
<dbReference type="EMBL" id="AZFF01000002">
    <property type="protein sequence ID" value="KRL56956.1"/>
    <property type="molecule type" value="Genomic_DNA"/>
</dbReference>
<keyword evidence="1" id="KW-0812">Transmembrane</keyword>
<comment type="caution">
    <text evidence="3">The sequence shown here is derived from an EMBL/GenBank/DDBJ whole genome shotgun (WGS) entry which is preliminary data.</text>
</comment>
<evidence type="ECO:0000256" key="1">
    <source>
        <dbReference type="SAM" id="Phobius"/>
    </source>
</evidence>
<dbReference type="Pfam" id="PF00535">
    <property type="entry name" value="Glycos_transf_2"/>
    <property type="match status" value="1"/>
</dbReference>
<evidence type="ECO:0000259" key="2">
    <source>
        <dbReference type="Pfam" id="PF00535"/>
    </source>
</evidence>
<protein>
    <submittedName>
        <fullName evidence="3">Undecaprenyl phosphate 4-deoxy-4-formamido-L-arabinose transferase</fullName>
    </submittedName>
</protein>
<dbReference type="InterPro" id="IPR001173">
    <property type="entry name" value="Glyco_trans_2-like"/>
</dbReference>
<dbReference type="InterPro" id="IPR050256">
    <property type="entry name" value="Glycosyltransferase_2"/>
</dbReference>
<sequence>MKQMTIIVPCYNEQAAIPLFYQRLKKILGNYVDEYAGHQWDLLFVDDGSTDDSLTQMERLQVSDPEHVHFLSFSRNFGKEAALYAGLENADAEYVGVMDVDLQDPPELLPQMITYLDSGDYDTVATKRDSRKGEPIVRSFFSKMFYKLINRISQTPIPEGARDYRLMNRKVVDAVLAMPEVNRFSKGIFNWVGFRTKVLTFDHQERVAGETHWSFKQLVSYSFEGIMDFSDKPLTIASVVGGASFVLSIFSLIFIVIRALVFGDPTAGWPSLVSIILMIGGIQLFCLGIAGKYIAKIYLEVKQRPVYITREQK</sequence>
<dbReference type="eggNOG" id="COG1216">
    <property type="taxonomic scope" value="Bacteria"/>
</dbReference>
<dbReference type="STRING" id="1114972.FD35_GL001253"/>
<name>A0A0R1RK09_9LACO</name>
<dbReference type="RefSeq" id="WP_017262546.1">
    <property type="nucleotide sequence ID" value="NZ_AUAW01000004.1"/>
</dbReference>
<dbReference type="Proteomes" id="UP000051999">
    <property type="component" value="Unassembled WGS sequence"/>
</dbReference>
<keyword evidence="4" id="KW-1185">Reference proteome</keyword>
<feature type="transmembrane region" description="Helical" evidence="1">
    <location>
        <begin position="272"/>
        <end position="295"/>
    </location>
</feature>
<accession>A0A0R1RK09</accession>
<dbReference type="AlphaFoldDB" id="A0A0R1RK09"/>
<reference evidence="3 4" key="1">
    <citation type="journal article" date="2015" name="Genome Announc.">
        <title>Expanding the biotechnology potential of lactobacilli through comparative genomics of 213 strains and associated genera.</title>
        <authorList>
            <person name="Sun Z."/>
            <person name="Harris H.M."/>
            <person name="McCann A."/>
            <person name="Guo C."/>
            <person name="Argimon S."/>
            <person name="Zhang W."/>
            <person name="Yang X."/>
            <person name="Jeffery I.B."/>
            <person name="Cooney J.C."/>
            <person name="Kagawa T.F."/>
            <person name="Liu W."/>
            <person name="Song Y."/>
            <person name="Salvetti E."/>
            <person name="Wrobel A."/>
            <person name="Rasinkangas P."/>
            <person name="Parkhill J."/>
            <person name="Rea M.C."/>
            <person name="O'Sullivan O."/>
            <person name="Ritari J."/>
            <person name="Douillard F.P."/>
            <person name="Paul Ross R."/>
            <person name="Yang R."/>
            <person name="Briner A.E."/>
            <person name="Felis G.E."/>
            <person name="de Vos W.M."/>
            <person name="Barrangou R."/>
            <person name="Klaenhammer T.R."/>
            <person name="Caufield P.W."/>
            <person name="Cui Y."/>
            <person name="Zhang H."/>
            <person name="O'Toole P.W."/>
        </authorList>
    </citation>
    <scope>NUCLEOTIDE SEQUENCE [LARGE SCALE GENOMIC DNA]</scope>
    <source>
        <strain evidence="3 4">DSM 15814</strain>
    </source>
</reference>
<dbReference type="CDD" id="cd04187">
    <property type="entry name" value="DPM1_like_bac"/>
    <property type="match status" value="1"/>
</dbReference>
<dbReference type="GO" id="GO:0016740">
    <property type="term" value="F:transferase activity"/>
    <property type="evidence" value="ECO:0007669"/>
    <property type="project" value="UniProtKB-KW"/>
</dbReference>
<gene>
    <name evidence="3" type="ORF">FD35_GL001253</name>
</gene>
<feature type="domain" description="Glycosyltransferase 2-like" evidence="2">
    <location>
        <begin position="5"/>
        <end position="175"/>
    </location>
</feature>
<feature type="transmembrane region" description="Helical" evidence="1">
    <location>
        <begin position="234"/>
        <end position="260"/>
    </location>
</feature>
<keyword evidence="3" id="KW-0808">Transferase</keyword>
<dbReference type="Gene3D" id="3.90.550.10">
    <property type="entry name" value="Spore Coat Polysaccharide Biosynthesis Protein SpsA, Chain A"/>
    <property type="match status" value="1"/>
</dbReference>
<dbReference type="PANTHER" id="PTHR48090">
    <property type="entry name" value="UNDECAPRENYL-PHOSPHATE 4-DEOXY-4-FORMAMIDO-L-ARABINOSE TRANSFERASE-RELATED"/>
    <property type="match status" value="1"/>
</dbReference>
<organism evidence="3 4">
    <name type="scientific">Furfurilactobacillus rossiae DSM 15814</name>
    <dbReference type="NCBI Taxonomy" id="1114972"/>
    <lineage>
        <taxon>Bacteria</taxon>
        <taxon>Bacillati</taxon>
        <taxon>Bacillota</taxon>
        <taxon>Bacilli</taxon>
        <taxon>Lactobacillales</taxon>
        <taxon>Lactobacillaceae</taxon>
        <taxon>Furfurilactobacillus</taxon>
    </lineage>
</organism>
<dbReference type="SUPFAM" id="SSF53448">
    <property type="entry name" value="Nucleotide-diphospho-sugar transferases"/>
    <property type="match status" value="1"/>
</dbReference>
<evidence type="ECO:0000313" key="4">
    <source>
        <dbReference type="Proteomes" id="UP000051999"/>
    </source>
</evidence>
<proteinExistence type="predicted"/>